<comment type="caution">
    <text evidence="4">The sequence shown here is derived from an EMBL/GenBank/DDBJ whole genome shotgun (WGS) entry which is preliminary data.</text>
</comment>
<keyword evidence="1 4" id="KW-0378">Hydrolase</keyword>
<dbReference type="RefSeq" id="WP_209457664.1">
    <property type="nucleotide sequence ID" value="NZ_BAAACS010000005.1"/>
</dbReference>
<feature type="transmembrane region" description="Helical" evidence="2">
    <location>
        <begin position="137"/>
        <end position="156"/>
    </location>
</feature>
<dbReference type="InterPro" id="IPR036457">
    <property type="entry name" value="PPM-type-like_dom_sf"/>
</dbReference>
<keyword evidence="2" id="KW-0472">Membrane</keyword>
<dbReference type="InterPro" id="IPR045768">
    <property type="entry name" value="SpoIIE_N"/>
</dbReference>
<feature type="transmembrane region" description="Helical" evidence="2">
    <location>
        <begin position="20"/>
        <end position="38"/>
    </location>
</feature>
<dbReference type="PROSITE" id="PS51746">
    <property type="entry name" value="PPM_2"/>
    <property type="match status" value="1"/>
</dbReference>
<evidence type="ECO:0000313" key="5">
    <source>
        <dbReference type="Proteomes" id="UP000767291"/>
    </source>
</evidence>
<keyword evidence="5" id="KW-1185">Reference proteome</keyword>
<dbReference type="PANTHER" id="PTHR43156">
    <property type="entry name" value="STAGE II SPORULATION PROTEIN E-RELATED"/>
    <property type="match status" value="1"/>
</dbReference>
<keyword evidence="2" id="KW-0812">Transmembrane</keyword>
<dbReference type="InterPro" id="IPR052016">
    <property type="entry name" value="Bact_Sigma-Reg"/>
</dbReference>
<feature type="transmembrane region" description="Helical" evidence="2">
    <location>
        <begin position="177"/>
        <end position="197"/>
    </location>
</feature>
<feature type="transmembrane region" description="Helical" evidence="2">
    <location>
        <begin position="240"/>
        <end position="257"/>
    </location>
</feature>
<dbReference type="EC" id="3.1.3.16" evidence="4"/>
<feature type="transmembrane region" description="Helical" evidence="2">
    <location>
        <begin position="263"/>
        <end position="280"/>
    </location>
</feature>
<organism evidence="4 5">
    <name type="scientific">Metaclostridioides mangenotii</name>
    <dbReference type="NCBI Taxonomy" id="1540"/>
    <lineage>
        <taxon>Bacteria</taxon>
        <taxon>Bacillati</taxon>
        <taxon>Bacillota</taxon>
        <taxon>Clostridia</taxon>
        <taxon>Peptostreptococcales</taxon>
        <taxon>Peptostreptococcaceae</taxon>
        <taxon>Metaclostridioides</taxon>
    </lineage>
</organism>
<dbReference type="NCBIfam" id="TIGR02865">
    <property type="entry name" value="spore_II_E"/>
    <property type="match status" value="1"/>
</dbReference>
<evidence type="ECO:0000256" key="2">
    <source>
        <dbReference type="SAM" id="Phobius"/>
    </source>
</evidence>
<feature type="transmembrane region" description="Helical" evidence="2">
    <location>
        <begin position="74"/>
        <end position="100"/>
    </location>
</feature>
<evidence type="ECO:0000259" key="3">
    <source>
        <dbReference type="PROSITE" id="PS51746"/>
    </source>
</evidence>
<feature type="domain" description="PPM-type phosphatase" evidence="3">
    <location>
        <begin position="573"/>
        <end position="787"/>
    </location>
</feature>
<feature type="transmembrane region" description="Helical" evidence="2">
    <location>
        <begin position="112"/>
        <end position="131"/>
    </location>
</feature>
<dbReference type="SUPFAM" id="SSF81606">
    <property type="entry name" value="PP2C-like"/>
    <property type="match status" value="1"/>
</dbReference>
<dbReference type="Gene3D" id="3.60.40.10">
    <property type="entry name" value="PPM-type phosphatase domain"/>
    <property type="match status" value="1"/>
</dbReference>
<proteinExistence type="predicted"/>
<dbReference type="EMBL" id="JAGGJX010000008">
    <property type="protein sequence ID" value="MBP1856343.1"/>
    <property type="molecule type" value="Genomic_DNA"/>
</dbReference>
<dbReference type="PANTHER" id="PTHR43156:SF2">
    <property type="entry name" value="STAGE II SPORULATION PROTEIN E"/>
    <property type="match status" value="1"/>
</dbReference>
<dbReference type="InterPro" id="IPR014221">
    <property type="entry name" value="SpoII_E"/>
</dbReference>
<feature type="transmembrane region" description="Helical" evidence="2">
    <location>
        <begin position="43"/>
        <end position="62"/>
    </location>
</feature>
<dbReference type="GO" id="GO:0004722">
    <property type="term" value="F:protein serine/threonine phosphatase activity"/>
    <property type="evidence" value="ECO:0007669"/>
    <property type="project" value="UniProtKB-EC"/>
</dbReference>
<dbReference type="Proteomes" id="UP000767291">
    <property type="component" value="Unassembled WGS sequence"/>
</dbReference>
<reference evidence="4 5" key="1">
    <citation type="submission" date="2021-03" db="EMBL/GenBank/DDBJ databases">
        <title>Genomic Encyclopedia of Type Strains, Phase IV (KMG-IV): sequencing the most valuable type-strain genomes for metagenomic binning, comparative biology and taxonomic classification.</title>
        <authorList>
            <person name="Goeker M."/>
        </authorList>
    </citation>
    <scope>NUCLEOTIDE SEQUENCE [LARGE SCALE GENOMIC DNA]</scope>
    <source>
        <strain evidence="4 5">DSM 1289</strain>
    </source>
</reference>
<name>A0ABS4EEG8_9FIRM</name>
<dbReference type="InterPro" id="IPR001932">
    <property type="entry name" value="PPM-type_phosphatase-like_dom"/>
</dbReference>
<dbReference type="Pfam" id="PF07228">
    <property type="entry name" value="SpoIIE"/>
    <property type="match status" value="1"/>
</dbReference>
<keyword evidence="2" id="KW-1133">Transmembrane helix</keyword>
<protein>
    <submittedName>
        <fullName evidence="4">Stage II sporulation protein E</fullName>
        <ecNumber evidence="4">3.1.3.16</ecNumber>
    </submittedName>
</protein>
<accession>A0ABS4EEG8</accession>
<dbReference type="Pfam" id="PF19732">
    <property type="entry name" value="SpoIIE_N"/>
    <property type="match status" value="1"/>
</dbReference>
<sequence length="790" mass="88692">MQRSAAVLEKNYLKTSNYKIVGKYINLTTISFMIMGFLLSRSILVESIAPLGIAFFVCMVKWDRYKVPVFASTIFGTILSANSTLFIAKYCVCLTLFMLLSSRLKKIESTPLLALVGAGMVLPISVGQGLFSGNTTFQILMAFTESIVLFISIYTFSYGVDLITNIKNRLSVRPEEAISISLLSTFTIMGLGEVAIFGISMRIVLSTIVVLMTAIIGGATMGASCGVVVGIAFMINNLTSAVYMGIYSFAGLISGAFNKINRFLCILGYILSWMIIYTYSTGISSNLTQLRDILIACLVVILIPDKVFTKVEKLIKSNVASNDVVNDYIMRSKDLTKNRLNNIYKTYSDLANTFDRIREKDRVLDQRDIASVIDMIHNDECRVCSMKRMCWETRFNHTYTMIYNILEEIEDIGELSIKEIPENFRKECMKPESIVKMANYYYRLFVLDYEWSTKFSENRRLIANQIRSISKSIESLSLDLENNIMLDLEKEKSIYDNLQRYGVDVEKVNYITKSNNEFEIEVEKVTCANGRMCEEKIKSALTDIVGEELSARKVGCNSIGDKCKATFVKAQKFKAMTEVSAMSRDGHILCGDNYTFMEINDGKYMMAISDGMGKGKKAYEESSATIDILEKMIDAKIEDEIVIDTINNMLMLKSSDEMFSTLDLGIVDLRRGSLDTIKMGACSTYIKRSNGDIDLISSSSLPVGILSDVKLDRKNAKVNDGDFVIMVSDGIVDSGINKDLGDNWMIYFLDSIKSTNTKKISNMILDRALELQPNQIEDDMTVLVTKICLK</sequence>
<evidence type="ECO:0000313" key="4">
    <source>
        <dbReference type="EMBL" id="MBP1856343.1"/>
    </source>
</evidence>
<dbReference type="SMART" id="SM00331">
    <property type="entry name" value="PP2C_SIG"/>
    <property type="match status" value="1"/>
</dbReference>
<feature type="transmembrane region" description="Helical" evidence="2">
    <location>
        <begin position="203"/>
        <end position="233"/>
    </location>
</feature>
<evidence type="ECO:0000256" key="1">
    <source>
        <dbReference type="ARBA" id="ARBA00022801"/>
    </source>
</evidence>
<gene>
    <name evidence="4" type="ORF">J2Z43_002795</name>
</gene>